<accession>A0A482WIN1</accession>
<protein>
    <submittedName>
        <fullName evidence="4">Uncharacterized protein</fullName>
    </submittedName>
</protein>
<keyword evidence="1 2" id="KW-0193">Cuticle</keyword>
<dbReference type="InterPro" id="IPR000618">
    <property type="entry name" value="Insect_cuticle"/>
</dbReference>
<dbReference type="InterPro" id="IPR050468">
    <property type="entry name" value="Cuticle_Struct_Prot"/>
</dbReference>
<feature type="compositionally biased region" description="Polar residues" evidence="3">
    <location>
        <begin position="31"/>
        <end position="40"/>
    </location>
</feature>
<sequence length="874" mass="87927">MDSSRGLNVKLFSSRRFKAGQMPAPHWSRAVANNGSSALQETGEDVRGEGSWRDFPDTFVRRSPREAPSSTGPRTPVNMKTLVIVTALVCCVAAQYQHSFHVDSVGGPSYDVSNSKTGFQIQSSGASSQFATGGAASRSSSYQSQSADAAKSAVASQYAAVAPVAFSSHLSSSADAAANTAITSQYAPVASVAFSSQQSSSADAAAKSAAASQYASPVAFAPAVYPGVAPVAYSNFQSFAPQQSSASFQNGAASSYGIGSVAAIHKQASVVADSPPVAPVVVPHAPVIVPQPAPVAYYAAPAFVAQSDAYQNSAANAAQSAAFGSSQASQSASFGGSQVASRSGYNAKPAFAAQYVSGYSAPAVSQSTQAFKSAAASKSGSNAQSGATSYSSGIQAFGAKNVKQANAAALKSSIQSNAVGYNAQSAAQKSATQSAAAGYNGASSVAGVNGAYGAHYIQPAHPVAVQQPFVQYDSAAYNANGGAAYAADANAFGYSAQQPVQVAIQKSAINYGVVPANVHAARGGSVFGAAGYSGHAKAFGAQANAQQSHAQSVASQSSSAAFDAQQVSAQQVAAQQVAAQHDAAQHVAAQHIAAQHVAAQNAAQVGGAYVAHTQSAAPTFRAQSGFGSAAVSNFGGQSANFGAKTAYGVKNGVAQSGFPAKKAFVQSAAPFGAKIHQGVNAQSVSDSAQIVEAQSNSAVNDAAAFGYGAHSGSMYGSGAYGAGAFGAGAFGANGANAFGAYGSRAGAVHAVGAARQAYPIASNAAFNAAAAQSYILRQNQDQSDDGFAYSYDTENGISVQSDGQVRNAGTDAASLAVTGSYSYTGDDGKVYTIQYVADERGFVPIGEHISQLSSEIARSIDYNMAHPEEWNVQK</sequence>
<evidence type="ECO:0000256" key="2">
    <source>
        <dbReference type="PROSITE-ProRule" id="PRU00497"/>
    </source>
</evidence>
<dbReference type="GO" id="GO:0008010">
    <property type="term" value="F:structural constituent of chitin-based larval cuticle"/>
    <property type="evidence" value="ECO:0007669"/>
    <property type="project" value="TreeGrafter"/>
</dbReference>
<dbReference type="PANTHER" id="PTHR10380:SF173">
    <property type="entry name" value="CUTICULAR PROTEIN 47EF, ISOFORM C-RELATED"/>
    <property type="match status" value="1"/>
</dbReference>
<dbReference type="AlphaFoldDB" id="A0A482WIN1"/>
<dbReference type="GO" id="GO:0062129">
    <property type="term" value="C:chitin-based extracellular matrix"/>
    <property type="evidence" value="ECO:0007669"/>
    <property type="project" value="TreeGrafter"/>
</dbReference>
<evidence type="ECO:0000313" key="4">
    <source>
        <dbReference type="EMBL" id="RZF33377.1"/>
    </source>
</evidence>
<evidence type="ECO:0000256" key="3">
    <source>
        <dbReference type="SAM" id="MobiDB-lite"/>
    </source>
</evidence>
<dbReference type="STRING" id="195883.A0A482WIN1"/>
<dbReference type="OrthoDB" id="7255276at2759"/>
<gene>
    <name evidence="4" type="ORF">LSTR_LSTR011911</name>
</gene>
<reference evidence="4 5" key="1">
    <citation type="journal article" date="2017" name="Gigascience">
        <title>Genome sequence of the small brown planthopper, Laodelphax striatellus.</title>
        <authorList>
            <person name="Zhu J."/>
            <person name="Jiang F."/>
            <person name="Wang X."/>
            <person name="Yang P."/>
            <person name="Bao Y."/>
            <person name="Zhao W."/>
            <person name="Wang W."/>
            <person name="Lu H."/>
            <person name="Wang Q."/>
            <person name="Cui N."/>
            <person name="Li J."/>
            <person name="Chen X."/>
            <person name="Luo L."/>
            <person name="Yu J."/>
            <person name="Kang L."/>
            <person name="Cui F."/>
        </authorList>
    </citation>
    <scope>NUCLEOTIDE SEQUENCE [LARGE SCALE GENOMIC DNA]</scope>
    <source>
        <strain evidence="4">Lst14</strain>
    </source>
</reference>
<evidence type="ECO:0000256" key="1">
    <source>
        <dbReference type="ARBA" id="ARBA00022460"/>
    </source>
</evidence>
<dbReference type="InParanoid" id="A0A482WIN1"/>
<comment type="caution">
    <text evidence="4">The sequence shown here is derived from an EMBL/GenBank/DDBJ whole genome shotgun (WGS) entry which is preliminary data.</text>
</comment>
<keyword evidence="5" id="KW-1185">Reference proteome</keyword>
<dbReference type="Pfam" id="PF00379">
    <property type="entry name" value="Chitin_bind_4"/>
    <property type="match status" value="1"/>
</dbReference>
<name>A0A482WIN1_LAOST</name>
<feature type="region of interest" description="Disordered" evidence="3">
    <location>
        <begin position="23"/>
        <end position="74"/>
    </location>
</feature>
<dbReference type="EMBL" id="QKKF02034217">
    <property type="protein sequence ID" value="RZF33377.1"/>
    <property type="molecule type" value="Genomic_DNA"/>
</dbReference>
<dbReference type="PROSITE" id="PS51155">
    <property type="entry name" value="CHIT_BIND_RR_2"/>
    <property type="match status" value="1"/>
</dbReference>
<dbReference type="Proteomes" id="UP000291343">
    <property type="component" value="Unassembled WGS sequence"/>
</dbReference>
<dbReference type="PRINTS" id="PR00947">
    <property type="entry name" value="CUTICLE"/>
</dbReference>
<dbReference type="InterPro" id="IPR031311">
    <property type="entry name" value="CHIT_BIND_RR_consensus"/>
</dbReference>
<dbReference type="PANTHER" id="PTHR10380">
    <property type="entry name" value="CUTICLE PROTEIN"/>
    <property type="match status" value="1"/>
</dbReference>
<proteinExistence type="predicted"/>
<evidence type="ECO:0000313" key="5">
    <source>
        <dbReference type="Proteomes" id="UP000291343"/>
    </source>
</evidence>
<feature type="compositionally biased region" description="Basic and acidic residues" evidence="3">
    <location>
        <begin position="44"/>
        <end position="65"/>
    </location>
</feature>
<organism evidence="4 5">
    <name type="scientific">Laodelphax striatellus</name>
    <name type="common">Small brown planthopper</name>
    <name type="synonym">Delphax striatella</name>
    <dbReference type="NCBI Taxonomy" id="195883"/>
    <lineage>
        <taxon>Eukaryota</taxon>
        <taxon>Metazoa</taxon>
        <taxon>Ecdysozoa</taxon>
        <taxon>Arthropoda</taxon>
        <taxon>Hexapoda</taxon>
        <taxon>Insecta</taxon>
        <taxon>Pterygota</taxon>
        <taxon>Neoptera</taxon>
        <taxon>Paraneoptera</taxon>
        <taxon>Hemiptera</taxon>
        <taxon>Auchenorrhyncha</taxon>
        <taxon>Fulgoroidea</taxon>
        <taxon>Delphacidae</taxon>
        <taxon>Criomorphinae</taxon>
        <taxon>Laodelphax</taxon>
    </lineage>
</organism>
<dbReference type="PROSITE" id="PS00233">
    <property type="entry name" value="CHIT_BIND_RR_1"/>
    <property type="match status" value="1"/>
</dbReference>